<dbReference type="PANTHER" id="PTHR30121:SF6">
    <property type="entry name" value="SLR6007 PROTEIN"/>
    <property type="match status" value="1"/>
</dbReference>
<dbReference type="AlphaFoldDB" id="A0AAE3LEI2"/>
<comment type="caution">
    <text evidence="2">The sequence shown here is derived from an EMBL/GenBank/DDBJ whole genome shotgun (WGS) entry which is preliminary data.</text>
</comment>
<dbReference type="RefSeq" id="WP_315910515.1">
    <property type="nucleotide sequence ID" value="NZ_JAOPKD010000003.1"/>
</dbReference>
<evidence type="ECO:0000313" key="3">
    <source>
        <dbReference type="Proteomes" id="UP001209746"/>
    </source>
</evidence>
<dbReference type="InterPro" id="IPR027417">
    <property type="entry name" value="P-loop_NTPase"/>
</dbReference>
<dbReference type="InterPro" id="IPR051162">
    <property type="entry name" value="T4SS_component"/>
</dbReference>
<feature type="region of interest" description="Disordered" evidence="1">
    <location>
        <begin position="1"/>
        <end position="88"/>
    </location>
</feature>
<dbReference type="Proteomes" id="UP001209746">
    <property type="component" value="Unassembled WGS sequence"/>
</dbReference>
<dbReference type="Gene3D" id="1.10.8.730">
    <property type="match status" value="1"/>
</dbReference>
<feature type="compositionally biased region" description="Basic and acidic residues" evidence="1">
    <location>
        <begin position="39"/>
        <end position="61"/>
    </location>
</feature>
<feature type="compositionally biased region" description="Polar residues" evidence="1">
    <location>
        <begin position="68"/>
        <end position="88"/>
    </location>
</feature>
<dbReference type="CDD" id="cd01127">
    <property type="entry name" value="TrwB_TraG_TraD_VirD4"/>
    <property type="match status" value="1"/>
</dbReference>
<accession>A0AAE3LEI2</accession>
<dbReference type="SUPFAM" id="SSF52540">
    <property type="entry name" value="P-loop containing nucleoside triphosphate hydrolases"/>
    <property type="match status" value="1"/>
</dbReference>
<dbReference type="PANTHER" id="PTHR30121">
    <property type="entry name" value="UNCHARACTERIZED PROTEIN YJGR-RELATED"/>
    <property type="match status" value="1"/>
</dbReference>
<organism evidence="2 3">
    <name type="scientific">Halapricum hydrolyticum</name>
    <dbReference type="NCBI Taxonomy" id="2979991"/>
    <lineage>
        <taxon>Archaea</taxon>
        <taxon>Methanobacteriati</taxon>
        <taxon>Methanobacteriota</taxon>
        <taxon>Stenosarchaea group</taxon>
        <taxon>Halobacteria</taxon>
        <taxon>Halobacteriales</taxon>
        <taxon>Haloarculaceae</taxon>
        <taxon>Halapricum</taxon>
    </lineage>
</organism>
<evidence type="ECO:0000313" key="2">
    <source>
        <dbReference type="EMBL" id="MCU4726391.1"/>
    </source>
</evidence>
<sequence>MNRKQRHEEDDPVGADREAGEHDHSSAGTAAGPATAAAKQERNAEQTDVQHAETQHEEKNATADPTADASQSGFDVTYTPSQRPLQSVEATQQSLLTPGAIEEHPATVELDGSWTQTFWIAGYPDAPTDGLFEHLYSSADARQTDISIHLDPRDTDATLDGIENHIESLDADVEYLTEKRRAGARGLAKDLADYRDLYDVLRNTPTKAFDVSMFLTMSADERDALDPERVRKTAMRSPSNLTPVTPRWRQAAALTATSPICRDPLDEAIDTTTPMLAGAVGAMFPFHAGAFAEHGIEYGTYALNESPLVIDRFARETGYCMMTIGQLGAGKSFATKLHLLRRAMFDPETIVVMLDPMEGFATLTEVLDGERVTVGGTRGLNPLDIRPTPQSVLDRVRDLDPWAEQISWVVTFFETFFHHVANNPLEDRKQTLRRAIQETYERAGITRDPATHDERSPTTTDLIDVLETMLADPGEFGYETDGEQRSVVLDVESLLKDLRPSFREGGDLANLARPTAFDLDSNVIYLDLHQDEGVRGRSETSLMMQVLFNAVYERAKGTDKRVIFAIDEAHYLLNDSASLGYLETAVRHSRHYDLSLQFITQTGGEFELTAEAKTIADLCSITVIHRVKEDAGQLAEWFGLTEREANWVRTAKAGNEDDGFSEALLGIDEEGWFPVRVRASPFEADAIDSDD</sequence>
<proteinExistence type="predicted"/>
<name>A0AAE3LEI2_9EURY</name>
<dbReference type="EMBL" id="JAOPKD010000003">
    <property type="protein sequence ID" value="MCU4726391.1"/>
    <property type="molecule type" value="Genomic_DNA"/>
</dbReference>
<evidence type="ECO:0000256" key="1">
    <source>
        <dbReference type="SAM" id="MobiDB-lite"/>
    </source>
</evidence>
<dbReference type="Gene3D" id="3.40.50.300">
    <property type="entry name" value="P-loop containing nucleotide triphosphate hydrolases"/>
    <property type="match status" value="1"/>
</dbReference>
<protein>
    <submittedName>
        <fullName evidence="2">Transfer complex protein</fullName>
    </submittedName>
</protein>
<feature type="compositionally biased region" description="Basic and acidic residues" evidence="1">
    <location>
        <begin position="1"/>
        <end position="25"/>
    </location>
</feature>
<feature type="compositionally biased region" description="Low complexity" evidence="1">
    <location>
        <begin position="27"/>
        <end position="38"/>
    </location>
</feature>
<reference evidence="2" key="1">
    <citation type="submission" date="2023-02" db="EMBL/GenBank/DDBJ databases">
        <title>Enrichment on poylsaccharides allowed isolation of novel metabolic and taxonomic groups of Haloarchaea.</title>
        <authorList>
            <person name="Sorokin D.Y."/>
            <person name="Elcheninov A.G."/>
            <person name="Khizhniak T.V."/>
            <person name="Kolganova T.V."/>
            <person name="Kublanov I.V."/>
        </authorList>
    </citation>
    <scope>NUCLEOTIDE SEQUENCE</scope>
    <source>
        <strain evidence="2">HArc-curdl7</strain>
    </source>
</reference>
<gene>
    <name evidence="2" type="ORF">OB914_05335</name>
</gene>